<dbReference type="PANTHER" id="PTHR36617">
    <property type="entry name" value="PROTEIN, PUTATIVE-RELATED"/>
    <property type="match status" value="1"/>
</dbReference>
<comment type="caution">
    <text evidence="1">The sequence shown here is derived from an EMBL/GenBank/DDBJ whole genome shotgun (WGS) entry which is preliminary data.</text>
</comment>
<reference evidence="1 2" key="1">
    <citation type="submission" date="2024-01" db="EMBL/GenBank/DDBJ databases">
        <title>The genomes of 5 underutilized Papilionoideae crops provide insights into root nodulation and disease resistanc.</title>
        <authorList>
            <person name="Jiang F."/>
        </authorList>
    </citation>
    <scope>NUCLEOTIDE SEQUENCE [LARGE SCALE GENOMIC DNA]</scope>
    <source>
        <strain evidence="1">LVBAO_FW01</strain>
        <tissue evidence="1">Leaves</tissue>
    </source>
</reference>
<dbReference type="EMBL" id="JAYMYQ010000009">
    <property type="protein sequence ID" value="KAK7313971.1"/>
    <property type="molecule type" value="Genomic_DNA"/>
</dbReference>
<dbReference type="AlphaFoldDB" id="A0AAN9PWW9"/>
<gene>
    <name evidence="1" type="ORF">VNO77_39178</name>
</gene>
<evidence type="ECO:0000313" key="2">
    <source>
        <dbReference type="Proteomes" id="UP001367508"/>
    </source>
</evidence>
<keyword evidence="2" id="KW-1185">Reference proteome</keyword>
<accession>A0AAN9PWW9</accession>
<proteinExistence type="predicted"/>
<dbReference type="PANTHER" id="PTHR36617:SF5">
    <property type="entry name" value="OS05G0421675 PROTEIN"/>
    <property type="match status" value="1"/>
</dbReference>
<organism evidence="1 2">
    <name type="scientific">Canavalia gladiata</name>
    <name type="common">Sword bean</name>
    <name type="synonym">Dolichos gladiatus</name>
    <dbReference type="NCBI Taxonomy" id="3824"/>
    <lineage>
        <taxon>Eukaryota</taxon>
        <taxon>Viridiplantae</taxon>
        <taxon>Streptophyta</taxon>
        <taxon>Embryophyta</taxon>
        <taxon>Tracheophyta</taxon>
        <taxon>Spermatophyta</taxon>
        <taxon>Magnoliopsida</taxon>
        <taxon>eudicotyledons</taxon>
        <taxon>Gunneridae</taxon>
        <taxon>Pentapetalae</taxon>
        <taxon>rosids</taxon>
        <taxon>fabids</taxon>
        <taxon>Fabales</taxon>
        <taxon>Fabaceae</taxon>
        <taxon>Papilionoideae</taxon>
        <taxon>50 kb inversion clade</taxon>
        <taxon>NPAAA clade</taxon>
        <taxon>indigoferoid/millettioid clade</taxon>
        <taxon>Phaseoleae</taxon>
        <taxon>Canavalia</taxon>
    </lineage>
</organism>
<dbReference type="Proteomes" id="UP001367508">
    <property type="component" value="Unassembled WGS sequence"/>
</dbReference>
<name>A0AAN9PWW9_CANGL</name>
<evidence type="ECO:0000313" key="1">
    <source>
        <dbReference type="EMBL" id="KAK7313971.1"/>
    </source>
</evidence>
<sequence>MRGCKKQLPLKEESRSLWSRILQAWYSQNQVIMQKMEPQPHASIWWNDQCHIVNNNANLWFNSHCKKVVGDDQSTRLWEDTWYSVVPLQYQFPRLYSISENKHHNIIEVFKCIDGRNGMEETVREGAVLA</sequence>
<protein>
    <submittedName>
        <fullName evidence="1">Uncharacterized protein</fullName>
    </submittedName>
</protein>